<dbReference type="InterPro" id="IPR004304">
    <property type="entry name" value="FmdA_AmdA"/>
</dbReference>
<dbReference type="PANTHER" id="PTHR31891">
    <property type="entry name" value="FORMAMIDASE C869.04-RELATED"/>
    <property type="match status" value="1"/>
</dbReference>
<dbReference type="EMBL" id="DSID01000548">
    <property type="protein sequence ID" value="HEX71026.1"/>
    <property type="molecule type" value="Genomic_DNA"/>
</dbReference>
<organism evidence="1">
    <name type="scientific">Thermorudis sp</name>
    <dbReference type="NCBI Taxonomy" id="1969470"/>
    <lineage>
        <taxon>Bacteria</taxon>
        <taxon>Pseudomonadati</taxon>
        <taxon>Thermomicrobiota</taxon>
        <taxon>Thermomicrobia</taxon>
        <taxon>Thermomicrobia incertae sedis</taxon>
        <taxon>Thermorudis</taxon>
    </lineage>
</organism>
<dbReference type="PANTHER" id="PTHR31891:SF1">
    <property type="entry name" value="FORMAMIDASE C869.04-RELATED"/>
    <property type="match status" value="1"/>
</dbReference>
<accession>A0A7C2WHS1</accession>
<proteinExistence type="predicted"/>
<comment type="caution">
    <text evidence="1">The sequence shown here is derived from an EMBL/GenBank/DDBJ whole genome shotgun (WGS) entry which is preliminary data.</text>
</comment>
<sequence length="294" mass="31352">MTASRVVSAEHRAFAFDPSLPPALEIEPGEVVTFETSDEAYRRLACGESVEEIGLERFNAVTGPVLVRGAEPGDALRVEVLEIAIERAWAVWLPGFGRLGARVTTVQIRQVPVEDDRVHLSDRLSVPLDPMIGCIGLAPAAGESSTFSPAYPWGGNLDLRELSPGAAISLPVQVPGALLSLGDLHAAMGGAEPALVAIEAAGRATVRIDLEKGRPLRYPRLRLESATACLGMGETLRAAQRCALDQAYELLTGEHGLEPFEAYAYLCARVELRLGGPASPMVLAVVPDPEFSRP</sequence>
<dbReference type="AlphaFoldDB" id="A0A7C2WHS1"/>
<dbReference type="Gene3D" id="3.10.28.20">
    <property type="entry name" value="Acetamidase/Formamidase-like domains"/>
    <property type="match status" value="1"/>
</dbReference>
<dbReference type="SUPFAM" id="SSF141130">
    <property type="entry name" value="Acetamidase/Formamidase-like"/>
    <property type="match status" value="1"/>
</dbReference>
<dbReference type="Gene3D" id="2.40.10.120">
    <property type="match status" value="1"/>
</dbReference>
<gene>
    <name evidence="1" type="ORF">ENP13_07260</name>
</gene>
<dbReference type="Gene3D" id="2.60.120.580">
    <property type="entry name" value="Acetamidase/Formamidase-like domains"/>
    <property type="match status" value="1"/>
</dbReference>
<name>A0A7C2WHS1_9BACT</name>
<reference evidence="1" key="1">
    <citation type="journal article" date="2020" name="mSystems">
        <title>Genome- and Community-Level Interaction Insights into Carbon Utilization and Element Cycling Functions of Hydrothermarchaeota in Hydrothermal Sediment.</title>
        <authorList>
            <person name="Zhou Z."/>
            <person name="Liu Y."/>
            <person name="Xu W."/>
            <person name="Pan J."/>
            <person name="Luo Z.H."/>
            <person name="Li M."/>
        </authorList>
    </citation>
    <scope>NUCLEOTIDE SEQUENCE [LARGE SCALE GENOMIC DNA]</scope>
    <source>
        <strain evidence="1">SpSt-192</strain>
    </source>
</reference>
<dbReference type="Pfam" id="PF03069">
    <property type="entry name" value="FmdA_AmdA"/>
    <property type="match status" value="2"/>
</dbReference>
<evidence type="ECO:0000313" key="1">
    <source>
        <dbReference type="EMBL" id="HEX71026.1"/>
    </source>
</evidence>
<dbReference type="GO" id="GO:0016811">
    <property type="term" value="F:hydrolase activity, acting on carbon-nitrogen (but not peptide) bonds, in linear amides"/>
    <property type="evidence" value="ECO:0007669"/>
    <property type="project" value="InterPro"/>
</dbReference>
<protein>
    <submittedName>
        <fullName evidence="1">Acetamidase/formamidase</fullName>
    </submittedName>
</protein>